<evidence type="ECO:0000259" key="1">
    <source>
        <dbReference type="Pfam" id="PF05598"/>
    </source>
</evidence>
<sequence length="99" mass="11450">MYRISTATPSEPESFELPFGGKLSDENRWVIMANLIPWEKFEEEYAKSFCENKGAPALPFRVALAALIIQERLGISDRETVEQIRENPYLQYFIGLTNY</sequence>
<gene>
    <name evidence="2" type="ORF">MiYa_04708</name>
</gene>
<dbReference type="Proteomes" id="UP000323569">
    <property type="component" value="Unassembled WGS sequence"/>
</dbReference>
<accession>A0A5A5RE59</accession>
<name>A0A5A5RE59_MICAE</name>
<dbReference type="EMBL" id="BHVO01000229">
    <property type="protein sequence ID" value="GCA73149.1"/>
    <property type="molecule type" value="Genomic_DNA"/>
</dbReference>
<proteinExistence type="predicted"/>
<dbReference type="InterPro" id="IPR008490">
    <property type="entry name" value="Transposase_InsH_N"/>
</dbReference>
<protein>
    <recommendedName>
        <fullName evidence="1">Transposase InsH N-terminal domain-containing protein</fullName>
    </recommendedName>
</protein>
<feature type="domain" description="Transposase InsH N-terminal" evidence="1">
    <location>
        <begin position="22"/>
        <end position="96"/>
    </location>
</feature>
<reference evidence="2 3" key="1">
    <citation type="submission" date="2018-09" db="EMBL/GenBank/DDBJ databases">
        <title>Evolutionary history of phycoerythrin pigmentation in the water bloom-forming cyanobacterium Microcystis aeruginosa.</title>
        <authorList>
            <person name="Tanabe Y."/>
            <person name="Tanabe Y."/>
            <person name="Yamaguchi H."/>
        </authorList>
    </citation>
    <scope>NUCLEOTIDE SEQUENCE [LARGE SCALE GENOMIC DNA]</scope>
    <source>
        <strain evidence="2 3">NIES-2519</strain>
    </source>
</reference>
<evidence type="ECO:0000313" key="3">
    <source>
        <dbReference type="Proteomes" id="UP000323569"/>
    </source>
</evidence>
<evidence type="ECO:0000313" key="2">
    <source>
        <dbReference type="EMBL" id="GCA73149.1"/>
    </source>
</evidence>
<organism evidence="2 3">
    <name type="scientific">Microcystis aeruginosa NIES-2519</name>
    <dbReference type="NCBI Taxonomy" id="2303981"/>
    <lineage>
        <taxon>Bacteria</taxon>
        <taxon>Bacillati</taxon>
        <taxon>Cyanobacteriota</taxon>
        <taxon>Cyanophyceae</taxon>
        <taxon>Oscillatoriophycideae</taxon>
        <taxon>Chroococcales</taxon>
        <taxon>Microcystaceae</taxon>
        <taxon>Microcystis</taxon>
    </lineage>
</organism>
<comment type="caution">
    <text evidence="2">The sequence shown here is derived from an EMBL/GenBank/DDBJ whole genome shotgun (WGS) entry which is preliminary data.</text>
</comment>
<dbReference type="Pfam" id="PF05598">
    <property type="entry name" value="DUF772"/>
    <property type="match status" value="1"/>
</dbReference>
<dbReference type="AlphaFoldDB" id="A0A5A5RE59"/>